<feature type="transmembrane region" description="Helical" evidence="1">
    <location>
        <begin position="230"/>
        <end position="256"/>
    </location>
</feature>
<dbReference type="Proteomes" id="UP000800041">
    <property type="component" value="Unassembled WGS sequence"/>
</dbReference>
<evidence type="ECO:0000313" key="3">
    <source>
        <dbReference type="Proteomes" id="UP000800041"/>
    </source>
</evidence>
<organism evidence="2 3">
    <name type="scientific">Aulographum hederae CBS 113979</name>
    <dbReference type="NCBI Taxonomy" id="1176131"/>
    <lineage>
        <taxon>Eukaryota</taxon>
        <taxon>Fungi</taxon>
        <taxon>Dikarya</taxon>
        <taxon>Ascomycota</taxon>
        <taxon>Pezizomycotina</taxon>
        <taxon>Dothideomycetes</taxon>
        <taxon>Pleosporomycetidae</taxon>
        <taxon>Aulographales</taxon>
        <taxon>Aulographaceae</taxon>
    </lineage>
</organism>
<feature type="transmembrane region" description="Helical" evidence="1">
    <location>
        <begin position="73"/>
        <end position="98"/>
    </location>
</feature>
<evidence type="ECO:0008006" key="4">
    <source>
        <dbReference type="Google" id="ProtNLM"/>
    </source>
</evidence>
<feature type="transmembrane region" description="Helical" evidence="1">
    <location>
        <begin position="309"/>
        <end position="328"/>
    </location>
</feature>
<feature type="transmembrane region" description="Helical" evidence="1">
    <location>
        <begin position="340"/>
        <end position="357"/>
    </location>
</feature>
<reference evidence="2" key="1">
    <citation type="journal article" date="2020" name="Stud. Mycol.">
        <title>101 Dothideomycetes genomes: a test case for predicting lifestyles and emergence of pathogens.</title>
        <authorList>
            <person name="Haridas S."/>
            <person name="Albert R."/>
            <person name="Binder M."/>
            <person name="Bloem J."/>
            <person name="Labutti K."/>
            <person name="Salamov A."/>
            <person name="Andreopoulos B."/>
            <person name="Baker S."/>
            <person name="Barry K."/>
            <person name="Bills G."/>
            <person name="Bluhm B."/>
            <person name="Cannon C."/>
            <person name="Castanera R."/>
            <person name="Culley D."/>
            <person name="Daum C."/>
            <person name="Ezra D."/>
            <person name="Gonzalez J."/>
            <person name="Henrissat B."/>
            <person name="Kuo A."/>
            <person name="Liang C."/>
            <person name="Lipzen A."/>
            <person name="Lutzoni F."/>
            <person name="Magnuson J."/>
            <person name="Mondo S."/>
            <person name="Nolan M."/>
            <person name="Ohm R."/>
            <person name="Pangilinan J."/>
            <person name="Park H.-J."/>
            <person name="Ramirez L."/>
            <person name="Alfaro M."/>
            <person name="Sun H."/>
            <person name="Tritt A."/>
            <person name="Yoshinaga Y."/>
            <person name="Zwiers L.-H."/>
            <person name="Turgeon B."/>
            <person name="Goodwin S."/>
            <person name="Spatafora J."/>
            <person name="Crous P."/>
            <person name="Grigoriev I."/>
        </authorList>
    </citation>
    <scope>NUCLEOTIDE SEQUENCE</scope>
    <source>
        <strain evidence="2">CBS 113979</strain>
    </source>
</reference>
<dbReference type="OrthoDB" id="2603at2759"/>
<feature type="non-terminal residue" evidence="2">
    <location>
        <position position="1"/>
    </location>
</feature>
<accession>A0A6G1GUM4</accession>
<name>A0A6G1GUM4_9PEZI</name>
<feature type="non-terminal residue" evidence="2">
    <location>
        <position position="366"/>
    </location>
</feature>
<keyword evidence="3" id="KW-1185">Reference proteome</keyword>
<sequence>LEKQELADEDARQRSIAFEWRSRDSRKGRHSILVPRPRPGEENIYDVPESTSTFKATMWGIWRMCTYFPYWDVSYLVAVSFAVGSMLWVINGCFYFIPLAFPDTEFSGETAWGGGMTGIFGVIFFQIGAVFGLLEGTNDPDAGCFGWTIEQVRSMEKQTGKQIRIKPDDEGCTHHHHPGRKSVVAAMDLAHVTAPDQPVMFSPDAPRQPGVHVKSVWRWPKITWDHWRRIGFLANFAQFWGATIFFISGVTALPGIQNNLSQPLKNGVYWLPQILGSLGFIISGFLFMLETQKNWYTPAPRLLGWHVGFWDFVGAIGFEMCGALGPAYGSSGATYQSTCATLWGSCAFLIASMIQWYEAMNKHPVE</sequence>
<dbReference type="AlphaFoldDB" id="A0A6G1GUM4"/>
<protein>
    <recommendedName>
        <fullName evidence="4">Integral membrane protein</fullName>
    </recommendedName>
</protein>
<keyword evidence="1" id="KW-0812">Transmembrane</keyword>
<evidence type="ECO:0000256" key="1">
    <source>
        <dbReference type="SAM" id="Phobius"/>
    </source>
</evidence>
<feature type="transmembrane region" description="Helical" evidence="1">
    <location>
        <begin position="110"/>
        <end position="134"/>
    </location>
</feature>
<dbReference type="EMBL" id="ML977166">
    <property type="protein sequence ID" value="KAF1984666.1"/>
    <property type="molecule type" value="Genomic_DNA"/>
</dbReference>
<evidence type="ECO:0000313" key="2">
    <source>
        <dbReference type="EMBL" id="KAF1984666.1"/>
    </source>
</evidence>
<feature type="transmembrane region" description="Helical" evidence="1">
    <location>
        <begin position="268"/>
        <end position="289"/>
    </location>
</feature>
<keyword evidence="1" id="KW-0472">Membrane</keyword>
<keyword evidence="1" id="KW-1133">Transmembrane helix</keyword>
<gene>
    <name evidence="2" type="ORF">K402DRAFT_301918</name>
</gene>
<proteinExistence type="predicted"/>